<keyword evidence="3" id="KW-1185">Reference proteome</keyword>
<evidence type="ECO:0000313" key="3">
    <source>
        <dbReference type="Proteomes" id="UP001146120"/>
    </source>
</evidence>
<gene>
    <name evidence="2" type="ORF">N0F65_002637</name>
</gene>
<feature type="region of interest" description="Disordered" evidence="1">
    <location>
        <begin position="434"/>
        <end position="460"/>
    </location>
</feature>
<feature type="region of interest" description="Disordered" evidence="1">
    <location>
        <begin position="1121"/>
        <end position="1205"/>
    </location>
</feature>
<dbReference type="EMBL" id="DAKRPA010000054">
    <property type="protein sequence ID" value="DBA01027.1"/>
    <property type="molecule type" value="Genomic_DNA"/>
</dbReference>
<feature type="compositionally biased region" description="Low complexity" evidence="1">
    <location>
        <begin position="1138"/>
        <end position="1149"/>
    </location>
</feature>
<reference evidence="2" key="1">
    <citation type="submission" date="2022-11" db="EMBL/GenBank/DDBJ databases">
        <authorList>
            <person name="Morgan W.R."/>
            <person name="Tartar A."/>
        </authorList>
    </citation>
    <scope>NUCLEOTIDE SEQUENCE</scope>
    <source>
        <strain evidence="2">ARSEF 373</strain>
    </source>
</reference>
<dbReference type="SUPFAM" id="SSF50965">
    <property type="entry name" value="Galactose oxidase, central domain"/>
    <property type="match status" value="1"/>
</dbReference>
<accession>A0AAV2Z2Y5</accession>
<evidence type="ECO:0008006" key="4">
    <source>
        <dbReference type="Google" id="ProtNLM"/>
    </source>
</evidence>
<feature type="region of interest" description="Disordered" evidence="1">
    <location>
        <begin position="606"/>
        <end position="628"/>
    </location>
</feature>
<name>A0AAV2Z2Y5_9STRA</name>
<reference evidence="2" key="2">
    <citation type="journal article" date="2023" name="Microbiol Resour">
        <title>Decontamination and Annotation of the Draft Genome Sequence of the Oomycete Lagenidium giganteum ARSEF 373.</title>
        <authorList>
            <person name="Morgan W.R."/>
            <person name="Tartar A."/>
        </authorList>
    </citation>
    <scope>NUCLEOTIDE SEQUENCE</scope>
    <source>
        <strain evidence="2">ARSEF 373</strain>
    </source>
</reference>
<organism evidence="2 3">
    <name type="scientific">Lagenidium giganteum</name>
    <dbReference type="NCBI Taxonomy" id="4803"/>
    <lineage>
        <taxon>Eukaryota</taxon>
        <taxon>Sar</taxon>
        <taxon>Stramenopiles</taxon>
        <taxon>Oomycota</taxon>
        <taxon>Peronosporomycetes</taxon>
        <taxon>Pythiales</taxon>
        <taxon>Pythiaceae</taxon>
    </lineage>
</organism>
<dbReference type="Gene3D" id="2.120.10.80">
    <property type="entry name" value="Kelch-type beta propeller"/>
    <property type="match status" value="1"/>
</dbReference>
<protein>
    <recommendedName>
        <fullName evidence="4">F-box domain-containing protein</fullName>
    </recommendedName>
</protein>
<proteinExistence type="predicted"/>
<evidence type="ECO:0000256" key="1">
    <source>
        <dbReference type="SAM" id="MobiDB-lite"/>
    </source>
</evidence>
<dbReference type="Proteomes" id="UP001146120">
    <property type="component" value="Unassembled WGS sequence"/>
</dbReference>
<evidence type="ECO:0000313" key="2">
    <source>
        <dbReference type="EMBL" id="DBA01027.1"/>
    </source>
</evidence>
<dbReference type="InterPro" id="IPR015915">
    <property type="entry name" value="Kelch-typ_b-propeller"/>
</dbReference>
<sequence length="1604" mass="176138">MGTAAFLVDATTEIHVQILQFLDVEALLSLASTNCKFVELLRDVVEQRCKSECFTTFLMSTIAAYRMLASVPRRLHKLQWVQCQGTGASSTLRALKSDTQEYAIDCAHEFLIRSGGHYWFSVLQTPLSGVILAASEEMMSTSQESGESKAGLGFLRSQTCITTGKWTKIRAEGSGPCPRRGHSITCLKDVTCSRRELLKSALSGEDEIRARSDVDASVQARRMIVFGGQSEYLPFNSFNDVYMLDSVTGDLLSHLELLDVPALTWRIPKFRGEAPSARRGFKNQYFGTSLIVASGWSWILFEGVWNISLDKIMIKMYFDWVKKASTSLFAALMSISAGGAMADDDATPDANADTPETAQLAHAPVDAESTAASISSMFYTMENVTADEAINIIEGDHVTTEDLGLESTDLGQMHTPMDLNHLQGFLGRSDHATVAGERPEPATPQRRSPPPPPSPARAQPLLLPHASIDASSQQPEARTPDEVDSKSSIVMESGALPVVSGEPTTPVANVSASTIATNVASSTSAPTATHDAVYLSRKEDKMKQIRAHPIVQSVSDDGRVIKCKCGRSVKLNPAWYILKYEQHLASRNCTFLRQKTKKVCNRNGSLGSAGTAADGHDSTGTGDVSDFRSMDLDDASVSDANASTDVTDAGGPTDVQSDARPEVYELKTMEQVSELYFGSLEALLQFVPEEGMSDATRKQAESLLLLHSNPHFSRITPDGKFVECACSSLVLLSSPWDIGKFQQHVASKTKRKLTALTNVRRKKKLAKPPELLIPHTAHRAARIFPDGKSWDPVVAQRMLPCPGIRDPKLESYVVSAVQVTGGSRPRYKIAQDLFPHVFPPGERIRKIREKLSDAERLLLQDATEAEALWFVDKDGNSVRSLSCKGLVDLSKGEHVCRHCESLRPNATLRTMANATGKKKHAARNPLNRKFCSVRAFTFLEAEFNMDHEYARVLRDLFLIDIPDDSALNMWFDMAEMGIDGAFDSHPALIALIECMSRLKDKERRGVGMQNMNYSEPLDAFTRAVADISLEACEFFQLHLCGRKQKVALARKRKRPLIANTTDVQINTPQHVVSTLDLDASHPEILYDATNAANADTLQHLLEMSHANMAMMPTLSIPDIPDVDLSGFGQPPEADTDATNVTTGNEEGNTSCSERPADMLMDGSTTTGALSHGEDAADDEEDDDEEDDDDDFLADMPPPVPPSSDVVVDVDTMQTATVELVTAATAGTSGASPQPAPQPGAHLEHLPCTGLRDEKVQRYVANAVQTIGGSRPKYVIAKELFPQVFEGAKKVKIVEKLDEHERLILQDAVFSECLWRVDKLGNCVRSLRCHRVGDKRNKGVCRACRDLKAVANFRSVLSRAKSPKNLDNVKYLPTAYSESDPFLRKLSKNASFRALYLMVKNKAEQDPKSATFWLRFARMGLFGSFRSHPVFEGLMESMIEVKDKERRGVGKQNMQYSKALDEFMHAFAALSSEAFELFANQFCGRSIRSQKVKRRRNATTAALAGLEKPATPPRYAATTAAMVASSAAVQLPPDMGDGTVGLEPHALMAPEDLLDENQRLMDRMLDDVRLSVHLQDDDATKQRSDSVSLDPQTYLDEAGVLSSDI</sequence>
<feature type="compositionally biased region" description="Acidic residues" evidence="1">
    <location>
        <begin position="1175"/>
        <end position="1192"/>
    </location>
</feature>
<dbReference type="InterPro" id="IPR011043">
    <property type="entry name" value="Gal_Oxase/kelch_b-propeller"/>
</dbReference>
<comment type="caution">
    <text evidence="2">The sequence shown here is derived from an EMBL/GenBank/DDBJ whole genome shotgun (WGS) entry which is preliminary data.</text>
</comment>